<organism evidence="3 4">
    <name type="scientific">Paxillus rubicundulus Ve08.2h10</name>
    <dbReference type="NCBI Taxonomy" id="930991"/>
    <lineage>
        <taxon>Eukaryota</taxon>
        <taxon>Fungi</taxon>
        <taxon>Dikarya</taxon>
        <taxon>Basidiomycota</taxon>
        <taxon>Agaricomycotina</taxon>
        <taxon>Agaricomycetes</taxon>
        <taxon>Agaricomycetidae</taxon>
        <taxon>Boletales</taxon>
        <taxon>Paxilineae</taxon>
        <taxon>Paxillaceae</taxon>
        <taxon>Paxillus</taxon>
    </lineage>
</organism>
<dbReference type="Pfam" id="PF22998">
    <property type="entry name" value="GNAT_LYC1-like"/>
    <property type="match status" value="1"/>
</dbReference>
<dbReference type="HOGENOM" id="CLU_038171_2_0_1"/>
<name>A0A0D0EA13_9AGAM</name>
<accession>A0A0D0EA13</accession>
<dbReference type="OrthoDB" id="2020070at2759"/>
<dbReference type="InterPro" id="IPR053013">
    <property type="entry name" value="LAT"/>
</dbReference>
<gene>
    <name evidence="3" type="ORF">PAXRUDRAFT_822240</name>
</gene>
<dbReference type="PANTHER" id="PTHR34815">
    <property type="entry name" value="LYSINE ACETYLTRANSFERASE"/>
    <property type="match status" value="1"/>
</dbReference>
<dbReference type="InParanoid" id="A0A0D0EA13"/>
<feature type="domain" description="LYC1 C-terminal" evidence="2">
    <location>
        <begin position="199"/>
        <end position="394"/>
    </location>
</feature>
<feature type="region of interest" description="Disordered" evidence="1">
    <location>
        <begin position="181"/>
        <end position="207"/>
    </location>
</feature>
<reference evidence="4" key="2">
    <citation type="submission" date="2015-01" db="EMBL/GenBank/DDBJ databases">
        <title>Evolutionary Origins and Diversification of the Mycorrhizal Mutualists.</title>
        <authorList>
            <consortium name="DOE Joint Genome Institute"/>
            <consortium name="Mycorrhizal Genomics Consortium"/>
            <person name="Kohler A."/>
            <person name="Kuo A."/>
            <person name="Nagy L.G."/>
            <person name="Floudas D."/>
            <person name="Copeland A."/>
            <person name="Barry K.W."/>
            <person name="Cichocki N."/>
            <person name="Veneault-Fourrey C."/>
            <person name="LaButti K."/>
            <person name="Lindquist E.A."/>
            <person name="Lipzen A."/>
            <person name="Lundell T."/>
            <person name="Morin E."/>
            <person name="Murat C."/>
            <person name="Riley R."/>
            <person name="Ohm R."/>
            <person name="Sun H."/>
            <person name="Tunlid A."/>
            <person name="Henrissat B."/>
            <person name="Grigoriev I.V."/>
            <person name="Hibbett D.S."/>
            <person name="Martin F."/>
        </authorList>
    </citation>
    <scope>NUCLEOTIDE SEQUENCE [LARGE SCALE GENOMIC DNA]</scope>
    <source>
        <strain evidence="4">Ve08.2h10</strain>
    </source>
</reference>
<keyword evidence="4" id="KW-1185">Reference proteome</keyword>
<dbReference type="Proteomes" id="UP000054538">
    <property type="component" value="Unassembled WGS sequence"/>
</dbReference>
<protein>
    <submittedName>
        <fullName evidence="3">Unplaced genomic scaffold scaffold_25, whole genome shotgun sequence</fullName>
    </submittedName>
</protein>
<dbReference type="EMBL" id="KN824847">
    <property type="protein sequence ID" value="KIK99879.1"/>
    <property type="molecule type" value="Genomic_DNA"/>
</dbReference>
<evidence type="ECO:0000313" key="3">
    <source>
        <dbReference type="EMBL" id="KIK99879.1"/>
    </source>
</evidence>
<dbReference type="InterPro" id="IPR055100">
    <property type="entry name" value="GNAT_LYC1-like"/>
</dbReference>
<evidence type="ECO:0000313" key="4">
    <source>
        <dbReference type="Proteomes" id="UP000054538"/>
    </source>
</evidence>
<dbReference type="PANTHER" id="PTHR34815:SF2">
    <property type="entry name" value="N-ACETYLTRANSFERASE DOMAIN-CONTAINING PROTEIN"/>
    <property type="match status" value="1"/>
</dbReference>
<proteinExistence type="predicted"/>
<dbReference type="STRING" id="930991.A0A0D0EA13"/>
<reference evidence="3 4" key="1">
    <citation type="submission" date="2014-04" db="EMBL/GenBank/DDBJ databases">
        <authorList>
            <consortium name="DOE Joint Genome Institute"/>
            <person name="Kuo A."/>
            <person name="Kohler A."/>
            <person name="Jargeat P."/>
            <person name="Nagy L.G."/>
            <person name="Floudas D."/>
            <person name="Copeland A."/>
            <person name="Barry K.W."/>
            <person name="Cichocki N."/>
            <person name="Veneault-Fourrey C."/>
            <person name="LaButti K."/>
            <person name="Lindquist E.A."/>
            <person name="Lipzen A."/>
            <person name="Lundell T."/>
            <person name="Morin E."/>
            <person name="Murat C."/>
            <person name="Sun H."/>
            <person name="Tunlid A."/>
            <person name="Henrissat B."/>
            <person name="Grigoriev I.V."/>
            <person name="Hibbett D.S."/>
            <person name="Martin F."/>
            <person name="Nordberg H.P."/>
            <person name="Cantor M.N."/>
            <person name="Hua S.X."/>
        </authorList>
    </citation>
    <scope>NUCLEOTIDE SEQUENCE [LARGE SCALE GENOMIC DNA]</scope>
    <source>
        <strain evidence="3 4">Ve08.2h10</strain>
    </source>
</reference>
<sequence length="394" mass="44517">MSHSDLASLTLFPATPAQVIETRKRTWPQWGGALTEEQYLERDAQMDVMEHATESKMITWVLAPRDKPNTLDFMCSCETYKRQGLIRYPGSKELREAMGYGIASVFTPPVKRGKGYASHMMRLLHWVISGRTAEYNLPEFPAEWGAPPPEVKAAGNGLFSTLYSDVGESFYKQAGPGLEKAGGWEARGPTSTTWEIPRPAETQQKGHSETEWTWLKYGDLDALWAKDVQLIRRTMENVRESSPTYYTERPTAFVSYLPDKGVGSLHIFRSVFATESVVSVDIWGVEKNNGNTDQPTYASWSVDMRPLPPTLIVTRISANETDFPELLGKIQGFASNSGIERMEVWNIPEHLLKVAAETGGQTFERKEHLPAIKWYGKGTTEDIEWAFNEKFCWC</sequence>
<evidence type="ECO:0000256" key="1">
    <source>
        <dbReference type="SAM" id="MobiDB-lite"/>
    </source>
</evidence>
<evidence type="ECO:0000259" key="2">
    <source>
        <dbReference type="Pfam" id="PF22998"/>
    </source>
</evidence>
<dbReference type="AlphaFoldDB" id="A0A0D0EA13"/>